<keyword evidence="2" id="KW-0472">Membrane</keyword>
<dbReference type="Proteomes" id="UP000241818">
    <property type="component" value="Unassembled WGS sequence"/>
</dbReference>
<dbReference type="STRING" id="857342.A0A2T3AT56"/>
<dbReference type="OrthoDB" id="45930at2759"/>
<dbReference type="GO" id="GO:0045046">
    <property type="term" value="P:protein import into peroxisome membrane"/>
    <property type="evidence" value="ECO:0007669"/>
    <property type="project" value="TreeGrafter"/>
</dbReference>
<feature type="region of interest" description="Disordered" evidence="1">
    <location>
        <begin position="488"/>
        <end position="511"/>
    </location>
</feature>
<keyword evidence="2" id="KW-0812">Transmembrane</keyword>
<evidence type="ECO:0000313" key="3">
    <source>
        <dbReference type="EMBL" id="PSS10669.1"/>
    </source>
</evidence>
<organism evidence="3 4">
    <name type="scientific">Amorphotheca resinae ATCC 22711</name>
    <dbReference type="NCBI Taxonomy" id="857342"/>
    <lineage>
        <taxon>Eukaryota</taxon>
        <taxon>Fungi</taxon>
        <taxon>Dikarya</taxon>
        <taxon>Ascomycota</taxon>
        <taxon>Pezizomycotina</taxon>
        <taxon>Leotiomycetes</taxon>
        <taxon>Helotiales</taxon>
        <taxon>Amorphothecaceae</taxon>
        <taxon>Amorphotheca</taxon>
    </lineage>
</organism>
<reference evidence="3 4" key="1">
    <citation type="journal article" date="2018" name="New Phytol.">
        <title>Comparative genomics and transcriptomics depict ericoid mycorrhizal fungi as versatile saprotrophs and plant mutualists.</title>
        <authorList>
            <person name="Martino E."/>
            <person name="Morin E."/>
            <person name="Grelet G.A."/>
            <person name="Kuo A."/>
            <person name="Kohler A."/>
            <person name="Daghino S."/>
            <person name="Barry K.W."/>
            <person name="Cichocki N."/>
            <person name="Clum A."/>
            <person name="Dockter R.B."/>
            <person name="Hainaut M."/>
            <person name="Kuo R.C."/>
            <person name="LaButti K."/>
            <person name="Lindahl B.D."/>
            <person name="Lindquist E.A."/>
            <person name="Lipzen A."/>
            <person name="Khouja H.R."/>
            <person name="Magnuson J."/>
            <person name="Murat C."/>
            <person name="Ohm R.A."/>
            <person name="Singer S.W."/>
            <person name="Spatafora J.W."/>
            <person name="Wang M."/>
            <person name="Veneault-Fourrey C."/>
            <person name="Henrissat B."/>
            <person name="Grigoriev I.V."/>
            <person name="Martin F.M."/>
            <person name="Perotto S."/>
        </authorList>
    </citation>
    <scope>NUCLEOTIDE SEQUENCE [LARGE SCALE GENOMIC DNA]</scope>
    <source>
        <strain evidence="3 4">ATCC 22711</strain>
    </source>
</reference>
<feature type="compositionally biased region" description="Low complexity" evidence="1">
    <location>
        <begin position="150"/>
        <end position="161"/>
    </location>
</feature>
<evidence type="ECO:0008006" key="5">
    <source>
        <dbReference type="Google" id="ProtNLM"/>
    </source>
</evidence>
<dbReference type="FunCoup" id="A0A2T3AT56">
    <property type="interactions" value="179"/>
</dbReference>
<gene>
    <name evidence="3" type="ORF">M430DRAFT_22017</name>
</gene>
<keyword evidence="2" id="KW-1133">Transmembrane helix</keyword>
<feature type="region of interest" description="Disordered" evidence="1">
    <location>
        <begin position="100"/>
        <end position="163"/>
    </location>
</feature>
<name>A0A2T3AT56_AMORE</name>
<dbReference type="GO" id="GO:0005778">
    <property type="term" value="C:peroxisomal membrane"/>
    <property type="evidence" value="ECO:0007669"/>
    <property type="project" value="InterPro"/>
</dbReference>
<dbReference type="Pfam" id="PF04882">
    <property type="entry name" value="Peroxin-3"/>
    <property type="match status" value="1"/>
</dbReference>
<evidence type="ECO:0000313" key="4">
    <source>
        <dbReference type="Proteomes" id="UP000241818"/>
    </source>
</evidence>
<dbReference type="InterPro" id="IPR006966">
    <property type="entry name" value="Peroxin-3"/>
</dbReference>
<dbReference type="RefSeq" id="XP_024717848.1">
    <property type="nucleotide sequence ID" value="XM_024864618.1"/>
</dbReference>
<dbReference type="EMBL" id="KZ679016">
    <property type="protein sequence ID" value="PSS10669.1"/>
    <property type="molecule type" value="Genomic_DNA"/>
</dbReference>
<accession>A0A2T3AT56</accession>
<evidence type="ECO:0000256" key="2">
    <source>
        <dbReference type="SAM" id="Phobius"/>
    </source>
</evidence>
<dbReference type="AlphaFoldDB" id="A0A2T3AT56"/>
<dbReference type="InParanoid" id="A0A2T3AT56"/>
<protein>
    <recommendedName>
        <fullName evidence="5">Peroxin-3</fullName>
    </recommendedName>
</protein>
<proteinExistence type="predicted"/>
<feature type="compositionally biased region" description="Polar residues" evidence="1">
    <location>
        <begin position="493"/>
        <end position="502"/>
    </location>
</feature>
<dbReference type="PANTHER" id="PTHR28080:SF1">
    <property type="entry name" value="PEROXISOMAL BIOGENESIS FACTOR 3"/>
    <property type="match status" value="1"/>
</dbReference>
<dbReference type="GeneID" id="36572699"/>
<keyword evidence="4" id="KW-1185">Reference proteome</keyword>
<feature type="transmembrane region" description="Helical" evidence="2">
    <location>
        <begin position="16"/>
        <end position="34"/>
    </location>
</feature>
<dbReference type="GO" id="GO:0030674">
    <property type="term" value="F:protein-macromolecule adaptor activity"/>
    <property type="evidence" value="ECO:0007669"/>
    <property type="project" value="TreeGrafter"/>
</dbReference>
<sequence>MISATRRWLRRNRTPFAIAFGVLGVGYIATQYVLSKISDARERMSSDRIARENLRRRFEQNQEDCTFTVLALLPTATDNILAELETERISFELQQQKAAKLARNGEAHPSELGSGPPSVTDDDGRSLASLQSESGVHASQMGIPSASTVGDGPQDGGQQAQKARKTKLQLWNDLKISAITRAFTLIYTLALLTLLTRIQLNLLGRRNYLSSVVSLATAGMEQSTISLENHDDDNPDQAYGNDFETNRRYLTFSWWLLHRGWREVMLKVQAAVNEVFSTLSPRDEVTMQRFSELTLEVRKRVEGATEADRQATRWLQYLLPPREEEEFVLKESGMSTDPESVSSSSSATPLRRLLDETSDLIDSPPFSHVLTMLLDAGFSTLVDQKIAQQAFKIPATPDVADLNAQRVTEVFEPKPVKLPIVLAIVSKQAHSIGNGVPNEYLQAMEQVRDLEAFAAVVYSSNWESEISPMNDDGSASFVQKDGPLGPEIVGTGSRVSTETAPGQESIVDVGATSTFESAWDKAVEAGEKSGPTE</sequence>
<evidence type="ECO:0000256" key="1">
    <source>
        <dbReference type="SAM" id="MobiDB-lite"/>
    </source>
</evidence>
<dbReference type="PANTHER" id="PTHR28080">
    <property type="entry name" value="PEROXISOMAL BIOGENESIS FACTOR 3"/>
    <property type="match status" value="1"/>
</dbReference>